<keyword evidence="5" id="KW-1185">Reference proteome</keyword>
<feature type="signal peptide" evidence="2">
    <location>
        <begin position="1"/>
        <end position="22"/>
    </location>
</feature>
<keyword evidence="2" id="KW-0732">Signal</keyword>
<dbReference type="RefSeq" id="WP_282002327.1">
    <property type="nucleotide sequence ID" value="NZ_AP027151.1"/>
</dbReference>
<organism evidence="4 5">
    <name type="scientific">Geotalea uraniireducens</name>
    <dbReference type="NCBI Taxonomy" id="351604"/>
    <lineage>
        <taxon>Bacteria</taxon>
        <taxon>Pseudomonadati</taxon>
        <taxon>Thermodesulfobacteriota</taxon>
        <taxon>Desulfuromonadia</taxon>
        <taxon>Geobacterales</taxon>
        <taxon>Geobacteraceae</taxon>
        <taxon>Geotalea</taxon>
    </lineage>
</organism>
<dbReference type="Pfam" id="PF00753">
    <property type="entry name" value="Lactamase_B"/>
    <property type="match status" value="1"/>
</dbReference>
<accession>A0ABM8EIL4</accession>
<sequence length="281" mass="31778">MRKYLLLLLMVLAFAVPSRALAANYRIEKIEEGVYAAIALPEGKAASNALIIVTPYQVILAGAHFVKEGIAELVADIADITPIPLRYVILTHHHPGYNYVDFDFPANVEVITSWQTWRALKGETRELKNHVSFFDKGLTLIRGDKVIVLTNTEYGHSEGDVFVFLPNEGVMFASDLFFNDVVGYMGEGHLRDWIINVETMEAVGAKYVVPGLGEVSDRSGLRRFRTFLKDFSTEVLRNIEAGKSLEETKKHFSLPRYENLPGYKAFFNVNVERAYRQLKDE</sequence>
<dbReference type="SUPFAM" id="SSF56281">
    <property type="entry name" value="Metallo-hydrolase/oxidoreductase"/>
    <property type="match status" value="1"/>
</dbReference>
<reference evidence="4 5" key="1">
    <citation type="submission" date="2022-12" db="EMBL/GenBank/DDBJ databases">
        <title>Polyphasic characterization of Geotalea uranireducens NIT-SL11 newly isolated from a complex of sewage sludge and microbially reduced graphene oxide.</title>
        <authorList>
            <person name="Xie L."/>
            <person name="Yoshida N."/>
            <person name="Meng L."/>
        </authorList>
    </citation>
    <scope>NUCLEOTIDE SEQUENCE [LARGE SCALE GENOMIC DNA]</scope>
    <source>
        <strain evidence="4 5">NIT-SL11</strain>
    </source>
</reference>
<dbReference type="PANTHER" id="PTHR42951">
    <property type="entry name" value="METALLO-BETA-LACTAMASE DOMAIN-CONTAINING"/>
    <property type="match status" value="1"/>
</dbReference>
<dbReference type="EMBL" id="AP027151">
    <property type="protein sequence ID" value="BDV42093.1"/>
    <property type="molecule type" value="Genomic_DNA"/>
</dbReference>
<dbReference type="Proteomes" id="UP001317705">
    <property type="component" value="Chromosome"/>
</dbReference>
<dbReference type="InterPro" id="IPR036866">
    <property type="entry name" value="RibonucZ/Hydroxyglut_hydro"/>
</dbReference>
<dbReference type="SMART" id="SM00849">
    <property type="entry name" value="Lactamase_B"/>
    <property type="match status" value="1"/>
</dbReference>
<evidence type="ECO:0000313" key="5">
    <source>
        <dbReference type="Proteomes" id="UP001317705"/>
    </source>
</evidence>
<comment type="similarity">
    <text evidence="1">Belongs to the metallo-beta-lactamase superfamily. Class-B beta-lactamase family.</text>
</comment>
<dbReference type="Gene3D" id="3.60.15.10">
    <property type="entry name" value="Ribonuclease Z/Hydroxyacylglutathione hydrolase-like"/>
    <property type="match status" value="1"/>
</dbReference>
<dbReference type="InterPro" id="IPR050855">
    <property type="entry name" value="NDM-1-like"/>
</dbReference>
<evidence type="ECO:0000313" key="4">
    <source>
        <dbReference type="EMBL" id="BDV42093.1"/>
    </source>
</evidence>
<feature type="domain" description="Metallo-beta-lactamase" evidence="3">
    <location>
        <begin position="46"/>
        <end position="212"/>
    </location>
</feature>
<dbReference type="InterPro" id="IPR001279">
    <property type="entry name" value="Metallo-B-lactamas"/>
</dbReference>
<name>A0ABM8EIL4_9BACT</name>
<evidence type="ECO:0000256" key="1">
    <source>
        <dbReference type="ARBA" id="ARBA00005250"/>
    </source>
</evidence>
<feature type="chain" id="PRO_5047158599" evidence="2">
    <location>
        <begin position="23"/>
        <end position="281"/>
    </location>
</feature>
<proteinExistence type="inferred from homology"/>
<dbReference type="PANTHER" id="PTHR42951:SF4">
    <property type="entry name" value="ACYL-COENZYME A THIOESTERASE MBLAC2"/>
    <property type="match status" value="1"/>
</dbReference>
<evidence type="ECO:0000259" key="3">
    <source>
        <dbReference type="SMART" id="SM00849"/>
    </source>
</evidence>
<evidence type="ECO:0000256" key="2">
    <source>
        <dbReference type="SAM" id="SignalP"/>
    </source>
</evidence>
<gene>
    <name evidence="4" type="ORF">GURASL_10160</name>
</gene>
<protein>
    <submittedName>
        <fullName evidence="4">MBL fold metallo-hydrolase</fullName>
    </submittedName>
</protein>